<comment type="similarity">
    <text evidence="1">Belongs to the FMO family.</text>
</comment>
<keyword evidence="4" id="KW-0521">NADP</keyword>
<sequence length="512" mass="56990">MGSHQKRVAVIGAGVSGIVGAKHLKESGLEVVVFERSRQAGGNWVYDERKPIEPNYPSVTPSIADFVVEGKGERSGVVNGAKSIDGERGYWSEEEELRFAPPGPAYSGLTNNVSTKLQQLKGFPWKEGTPDFVNVRAKQGYLQSYSKYFRVETLIRYNTRVEKLQKINGKWWVNSTTLIRDGPRKGKHANEFEGFDLVVVASGHYHSPNVPDIPGLKEWKSRWPERVSHSKAYRRPEDFKDQTVLLIGAGVSSMDIGREISQMAQKIYQSSRGGPFDVPKVMLSPETERVAGIASFQHPSKDQDRPGSVKLVDGTVLTGIDRVVICTGYHFSLPFLRDLHDDSATPEQAIDTVLVTDGTQIHNLHKDIFYIPDPTLAFVGIPFYTATFTFFEFQAIAVAAVFSGRACVPSKEEMQAEYKERVKQKGAGRGIHDLKGTSVLYVDELAGWLNNQAEVTGAEKVEGYSKEWQEESKLIPEKYIKLIKSKDTKGNDSGSALDLQSRTKPLEFENDA</sequence>
<dbReference type="EMBL" id="KZ613913">
    <property type="protein sequence ID" value="PMD50612.1"/>
    <property type="molecule type" value="Genomic_DNA"/>
</dbReference>
<dbReference type="InParanoid" id="A0A2J6SIL4"/>
<dbReference type="InterPro" id="IPR036188">
    <property type="entry name" value="FAD/NAD-bd_sf"/>
</dbReference>
<evidence type="ECO:0000256" key="4">
    <source>
        <dbReference type="ARBA" id="ARBA00022857"/>
    </source>
</evidence>
<name>A0A2J6SIL4_9HELO</name>
<feature type="region of interest" description="Disordered" evidence="6">
    <location>
        <begin position="486"/>
        <end position="512"/>
    </location>
</feature>
<dbReference type="RefSeq" id="XP_024727516.1">
    <property type="nucleotide sequence ID" value="XM_024876323.1"/>
</dbReference>
<dbReference type="SUPFAM" id="SSF51905">
    <property type="entry name" value="FAD/NAD(P)-binding domain"/>
    <property type="match status" value="2"/>
</dbReference>
<dbReference type="OrthoDB" id="66881at2759"/>
<dbReference type="Pfam" id="PF00743">
    <property type="entry name" value="FMO-like"/>
    <property type="match status" value="3"/>
</dbReference>
<keyword evidence="3" id="KW-0274">FAD</keyword>
<protein>
    <submittedName>
        <fullName evidence="7">FAD/NAD(P)-binding domain-containing protein</fullName>
    </submittedName>
</protein>
<evidence type="ECO:0000256" key="1">
    <source>
        <dbReference type="ARBA" id="ARBA00009183"/>
    </source>
</evidence>
<keyword evidence="5" id="KW-0560">Oxidoreductase</keyword>
<dbReference type="AlphaFoldDB" id="A0A2J6SIL4"/>
<dbReference type="GO" id="GO:0004499">
    <property type="term" value="F:N,N-dimethylaniline monooxygenase activity"/>
    <property type="evidence" value="ECO:0007669"/>
    <property type="project" value="InterPro"/>
</dbReference>
<dbReference type="GO" id="GO:0050660">
    <property type="term" value="F:flavin adenine dinucleotide binding"/>
    <property type="evidence" value="ECO:0007669"/>
    <property type="project" value="InterPro"/>
</dbReference>
<evidence type="ECO:0000256" key="6">
    <source>
        <dbReference type="SAM" id="MobiDB-lite"/>
    </source>
</evidence>
<dbReference type="Gene3D" id="3.50.50.60">
    <property type="entry name" value="FAD/NAD(P)-binding domain"/>
    <property type="match status" value="2"/>
</dbReference>
<dbReference type="InterPro" id="IPR020946">
    <property type="entry name" value="Flavin_mOase-like"/>
</dbReference>
<dbReference type="Proteomes" id="UP000235371">
    <property type="component" value="Unassembled WGS sequence"/>
</dbReference>
<dbReference type="GO" id="GO:0050661">
    <property type="term" value="F:NADP binding"/>
    <property type="evidence" value="ECO:0007669"/>
    <property type="project" value="InterPro"/>
</dbReference>
<reference evidence="7 8" key="1">
    <citation type="submission" date="2016-04" db="EMBL/GenBank/DDBJ databases">
        <title>A degradative enzymes factory behind the ericoid mycorrhizal symbiosis.</title>
        <authorList>
            <consortium name="DOE Joint Genome Institute"/>
            <person name="Martino E."/>
            <person name="Morin E."/>
            <person name="Grelet G."/>
            <person name="Kuo A."/>
            <person name="Kohler A."/>
            <person name="Daghino S."/>
            <person name="Barry K."/>
            <person name="Choi C."/>
            <person name="Cichocki N."/>
            <person name="Clum A."/>
            <person name="Copeland A."/>
            <person name="Hainaut M."/>
            <person name="Haridas S."/>
            <person name="Labutti K."/>
            <person name="Lindquist E."/>
            <person name="Lipzen A."/>
            <person name="Khouja H.-R."/>
            <person name="Murat C."/>
            <person name="Ohm R."/>
            <person name="Olson A."/>
            <person name="Spatafora J."/>
            <person name="Veneault-Fourrey C."/>
            <person name="Henrissat B."/>
            <person name="Grigoriev I."/>
            <person name="Martin F."/>
            <person name="Perotto S."/>
        </authorList>
    </citation>
    <scope>NUCLEOTIDE SEQUENCE [LARGE SCALE GENOMIC DNA]</scope>
    <source>
        <strain evidence="7 8">E</strain>
    </source>
</reference>
<accession>A0A2J6SIL4</accession>
<keyword evidence="8" id="KW-1185">Reference proteome</keyword>
<keyword evidence="2" id="KW-0285">Flavoprotein</keyword>
<dbReference type="PIRSF" id="PIRSF000332">
    <property type="entry name" value="FMO"/>
    <property type="match status" value="1"/>
</dbReference>
<feature type="compositionally biased region" description="Polar residues" evidence="6">
    <location>
        <begin position="491"/>
        <end position="503"/>
    </location>
</feature>
<evidence type="ECO:0000256" key="3">
    <source>
        <dbReference type="ARBA" id="ARBA00022827"/>
    </source>
</evidence>
<evidence type="ECO:0000256" key="5">
    <source>
        <dbReference type="ARBA" id="ARBA00023002"/>
    </source>
</evidence>
<dbReference type="InterPro" id="IPR000960">
    <property type="entry name" value="Flavin_mOase"/>
</dbReference>
<dbReference type="GeneID" id="36584402"/>
<evidence type="ECO:0000256" key="2">
    <source>
        <dbReference type="ARBA" id="ARBA00022630"/>
    </source>
</evidence>
<evidence type="ECO:0000313" key="8">
    <source>
        <dbReference type="Proteomes" id="UP000235371"/>
    </source>
</evidence>
<proteinExistence type="inferred from homology"/>
<dbReference type="PANTHER" id="PTHR23023">
    <property type="entry name" value="DIMETHYLANILINE MONOOXYGENASE"/>
    <property type="match status" value="1"/>
</dbReference>
<evidence type="ECO:0000313" key="7">
    <source>
        <dbReference type="EMBL" id="PMD50612.1"/>
    </source>
</evidence>
<organism evidence="7 8">
    <name type="scientific">Hyaloscypha bicolor E</name>
    <dbReference type="NCBI Taxonomy" id="1095630"/>
    <lineage>
        <taxon>Eukaryota</taxon>
        <taxon>Fungi</taxon>
        <taxon>Dikarya</taxon>
        <taxon>Ascomycota</taxon>
        <taxon>Pezizomycotina</taxon>
        <taxon>Leotiomycetes</taxon>
        <taxon>Helotiales</taxon>
        <taxon>Hyaloscyphaceae</taxon>
        <taxon>Hyaloscypha</taxon>
        <taxon>Hyaloscypha bicolor</taxon>
    </lineage>
</organism>
<dbReference type="PRINTS" id="PR00419">
    <property type="entry name" value="ADXRDTASE"/>
</dbReference>
<gene>
    <name evidence="7" type="ORF">K444DRAFT_547711</name>
</gene>
<dbReference type="InterPro" id="IPR050346">
    <property type="entry name" value="FMO-like"/>
</dbReference>